<comment type="caution">
    <text evidence="7">The sequence shown here is derived from an EMBL/GenBank/DDBJ whole genome shotgun (WGS) entry which is preliminary data.</text>
</comment>
<name>A0ABT1VWR5_9PROT</name>
<dbReference type="Pfam" id="PF04800">
    <property type="entry name" value="NDUS4"/>
    <property type="match status" value="1"/>
</dbReference>
<reference evidence="7 8" key="1">
    <citation type="submission" date="2022-06" db="EMBL/GenBank/DDBJ databases">
        <title>Rhizosaccharibacter gen. nov. sp. nov. KSS12, endophytic bacteria isolated from sugarcane.</title>
        <authorList>
            <person name="Pitiwittayakul N."/>
        </authorList>
    </citation>
    <scope>NUCLEOTIDE SEQUENCE [LARGE SCALE GENOMIC DNA]</scope>
    <source>
        <strain evidence="7 8">KSS12</strain>
    </source>
</reference>
<dbReference type="EMBL" id="JAMZEJ010000004">
    <property type="protein sequence ID" value="MCQ8240773.1"/>
    <property type="molecule type" value="Genomic_DNA"/>
</dbReference>
<dbReference type="InterPro" id="IPR038532">
    <property type="entry name" value="NDUFS4-like_sf"/>
</dbReference>
<dbReference type="Gene3D" id="3.30.160.190">
    <property type="entry name" value="atu1810 like domain"/>
    <property type="match status" value="1"/>
</dbReference>
<evidence type="ECO:0000256" key="6">
    <source>
        <dbReference type="ARBA" id="ARBA00023136"/>
    </source>
</evidence>
<proteinExistence type="predicted"/>
<keyword evidence="5" id="KW-0249">Electron transport</keyword>
<dbReference type="InterPro" id="IPR006885">
    <property type="entry name" value="NADH_UbQ_FeS_4_mit-like"/>
</dbReference>
<accession>A0ABT1VWR5</accession>
<keyword evidence="8" id="KW-1185">Reference proteome</keyword>
<gene>
    <name evidence="7" type="ORF">NFI88_07975</name>
</gene>
<evidence type="ECO:0000256" key="3">
    <source>
        <dbReference type="ARBA" id="ARBA00022660"/>
    </source>
</evidence>
<keyword evidence="2" id="KW-0813">Transport</keyword>
<dbReference type="RefSeq" id="WP_422919508.1">
    <property type="nucleotide sequence ID" value="NZ_JAMZEJ010000004.1"/>
</dbReference>
<evidence type="ECO:0000256" key="5">
    <source>
        <dbReference type="ARBA" id="ARBA00022982"/>
    </source>
</evidence>
<keyword evidence="4" id="KW-0809">Transit peptide</keyword>
<evidence type="ECO:0000256" key="4">
    <source>
        <dbReference type="ARBA" id="ARBA00022946"/>
    </source>
</evidence>
<protein>
    <submittedName>
        <fullName evidence="7">ETC complex I subunit</fullName>
    </submittedName>
</protein>
<sequence>MRARIYQQPKSSMQSGQSNTHDWVLEYGQTQARQQDPLMGWFGSGDTSSQVRLRFPTRDEAVAYAERNAIAFDVELPAARVRKPKAYADNFRADRLQNWTH</sequence>
<evidence type="ECO:0000313" key="7">
    <source>
        <dbReference type="EMBL" id="MCQ8240773.1"/>
    </source>
</evidence>
<organism evidence="7 8">
    <name type="scientific">Rhizosaccharibacter radicis</name>
    <dbReference type="NCBI Taxonomy" id="2782605"/>
    <lineage>
        <taxon>Bacteria</taxon>
        <taxon>Pseudomonadati</taxon>
        <taxon>Pseudomonadota</taxon>
        <taxon>Alphaproteobacteria</taxon>
        <taxon>Acetobacterales</taxon>
        <taxon>Acetobacteraceae</taxon>
        <taxon>Rhizosaccharibacter</taxon>
    </lineage>
</organism>
<evidence type="ECO:0000256" key="2">
    <source>
        <dbReference type="ARBA" id="ARBA00022448"/>
    </source>
</evidence>
<dbReference type="PANTHER" id="PTHR12219">
    <property type="entry name" value="NADH-UBIQUINONE OXIDOREDUCTASE"/>
    <property type="match status" value="1"/>
</dbReference>
<comment type="subcellular location">
    <subcellularLocation>
        <location evidence="1">Membrane</location>
    </subcellularLocation>
</comment>
<evidence type="ECO:0000256" key="1">
    <source>
        <dbReference type="ARBA" id="ARBA00004370"/>
    </source>
</evidence>
<dbReference type="Proteomes" id="UP001524547">
    <property type="component" value="Unassembled WGS sequence"/>
</dbReference>
<dbReference type="PANTHER" id="PTHR12219:SF8">
    <property type="entry name" value="NADH DEHYDROGENASE [UBIQUINONE] IRON-SULFUR PROTEIN 4, MITOCHONDRIAL"/>
    <property type="match status" value="1"/>
</dbReference>
<evidence type="ECO:0000313" key="8">
    <source>
        <dbReference type="Proteomes" id="UP001524547"/>
    </source>
</evidence>
<keyword evidence="6" id="KW-0472">Membrane</keyword>
<keyword evidence="3" id="KW-0679">Respiratory chain</keyword>